<dbReference type="EMBL" id="UGVC01000001">
    <property type="protein sequence ID" value="SUD91730.1"/>
    <property type="molecule type" value="Genomic_DNA"/>
</dbReference>
<evidence type="ECO:0000313" key="2">
    <source>
        <dbReference type="Proteomes" id="UP000254123"/>
    </source>
</evidence>
<organism evidence="1 2">
    <name type="scientific">Psychrobacter phenylpyruvicus</name>
    <dbReference type="NCBI Taxonomy" id="29432"/>
    <lineage>
        <taxon>Bacteria</taxon>
        <taxon>Pseudomonadati</taxon>
        <taxon>Pseudomonadota</taxon>
        <taxon>Gammaproteobacteria</taxon>
        <taxon>Moraxellales</taxon>
        <taxon>Moraxellaceae</taxon>
        <taxon>Psychrobacter</taxon>
    </lineage>
</organism>
<proteinExistence type="predicted"/>
<gene>
    <name evidence="1" type="ORF">NCTC10526_02100</name>
</gene>
<evidence type="ECO:0000313" key="1">
    <source>
        <dbReference type="EMBL" id="SUD91730.1"/>
    </source>
</evidence>
<accession>A0A379LMC1</accession>
<sequence length="43" mass="5075">MRIAKNITLKLVFFGCKKHNLKAYKLDVMANPQPKLPPTRYMR</sequence>
<reference evidence="1 2" key="1">
    <citation type="submission" date="2018-06" db="EMBL/GenBank/DDBJ databases">
        <authorList>
            <consortium name="Pathogen Informatics"/>
            <person name="Doyle S."/>
        </authorList>
    </citation>
    <scope>NUCLEOTIDE SEQUENCE [LARGE SCALE GENOMIC DNA]</scope>
    <source>
        <strain evidence="1 2">NCTC10526</strain>
    </source>
</reference>
<dbReference type="AlphaFoldDB" id="A0A379LMC1"/>
<name>A0A379LMC1_9GAMM</name>
<protein>
    <submittedName>
        <fullName evidence="1">Uncharacterized protein</fullName>
    </submittedName>
</protein>
<keyword evidence="2" id="KW-1185">Reference proteome</keyword>
<dbReference type="Proteomes" id="UP000254123">
    <property type="component" value="Unassembled WGS sequence"/>
</dbReference>